<dbReference type="SMART" id="SM00060">
    <property type="entry name" value="FN3"/>
    <property type="match status" value="2"/>
</dbReference>
<dbReference type="Pfam" id="PF13385">
    <property type="entry name" value="Laminin_G_3"/>
    <property type="match status" value="1"/>
</dbReference>
<dbReference type="STRING" id="1798665.A2942_02230"/>
<sequence length="741" mass="77746">MSFFSLKIKCRPSSSSSVVSAPSEQKGITLIEAVVSIALLSLALAGPMTLASHSIKAAGSSRNEMIATHLAEEGLEVVHSMRDNNSADDVTAGRTEWLEGISSSCYGGVGCIVDVTMHQGTDVWNNLGTLKPGISTIYFNPETGLYRQSDVVLGSPWSATQFTRTVLLSGIDASPGPARQLRVRSTVNYPGYGGMPQKVVISEDLFNWFPPLSLSASPPAPPSPPGSPPAAPTNLVASAGDALVGLNWTASSGATSYNVKRSLTSGGSFTNIATGLISTSYTDSGLTNGTTYYHVVTALSADGESPTSNEASGTPDTGIPPQVLSYEAESDMSLTPGYIVDSGNPEVIKINSGNTATATLTFSGTSGIYDVAITVLLENDGQSTLDIYRNSTRLQTFTYPLYVSGSGYHTFTMSNISLSNGDTIELVGHTNAGALARIDGISFTKVTSPPPSAPTNLTGTPGDMTASLSWSASSGATSYRVKRSTTSGGPYTTVASGVTETSYSDTGLTNGTTYYYVVSAANADGESVDSAQASVTPVAPVTGLTPLGWWKLDGNASDSGSGGNTGTLLNSPTWVTGHIDQAMHVSSTAEMIVSALDNANFPANGTLAFWIKTDNPMTTGNVNLFDGYASTRNHVFIRFTGVGMIQIAFQKSNNTYVTAFDLTGFPQTTWAHVAVVWNTATDRGQVYVNGALVSDKAITDPSWIPNQQTVRFRDSALGTYDDIRLYNTALTASEVTEVYNY</sequence>
<dbReference type="Pfam" id="PF00041">
    <property type="entry name" value="fn3"/>
    <property type="match status" value="2"/>
</dbReference>
<organism evidence="2 3">
    <name type="scientific">Candidatus Lloydbacteria bacterium RIFCSPLOWO2_01_FULL_50_20</name>
    <dbReference type="NCBI Taxonomy" id="1798665"/>
    <lineage>
        <taxon>Bacteria</taxon>
        <taxon>Candidatus Lloydiibacteriota</taxon>
    </lineage>
</organism>
<gene>
    <name evidence="2" type="ORF">A2942_02230</name>
</gene>
<evidence type="ECO:0000313" key="2">
    <source>
        <dbReference type="EMBL" id="OGZ12020.1"/>
    </source>
</evidence>
<dbReference type="SUPFAM" id="SSF49899">
    <property type="entry name" value="Concanavalin A-like lectins/glucanases"/>
    <property type="match status" value="1"/>
</dbReference>
<comment type="caution">
    <text evidence="2">The sequence shown here is derived from an EMBL/GenBank/DDBJ whole genome shotgun (WGS) entry which is preliminary data.</text>
</comment>
<dbReference type="Pfam" id="PF07963">
    <property type="entry name" value="N_methyl"/>
    <property type="match status" value="1"/>
</dbReference>
<protein>
    <recommendedName>
        <fullName evidence="1">Fibronectin type-III domain-containing protein</fullName>
    </recommendedName>
</protein>
<feature type="domain" description="Fibronectin type-III" evidence="1">
    <location>
        <begin position="228"/>
        <end position="320"/>
    </location>
</feature>
<dbReference type="AlphaFoldDB" id="A0A1G2DGN8"/>
<proteinExistence type="predicted"/>
<accession>A0A1G2DGN8</accession>
<dbReference type="Gene3D" id="2.60.40.10">
    <property type="entry name" value="Immunoglobulins"/>
    <property type="match status" value="2"/>
</dbReference>
<dbReference type="InterPro" id="IPR013783">
    <property type="entry name" value="Ig-like_fold"/>
</dbReference>
<dbReference type="InterPro" id="IPR036116">
    <property type="entry name" value="FN3_sf"/>
</dbReference>
<name>A0A1G2DGN8_9BACT</name>
<dbReference type="CDD" id="cd00063">
    <property type="entry name" value="FN3"/>
    <property type="match status" value="2"/>
</dbReference>
<dbReference type="Proteomes" id="UP000178534">
    <property type="component" value="Unassembled WGS sequence"/>
</dbReference>
<dbReference type="InterPro" id="IPR012902">
    <property type="entry name" value="N_methyl_site"/>
</dbReference>
<dbReference type="PROSITE" id="PS50853">
    <property type="entry name" value="FN3"/>
    <property type="match status" value="2"/>
</dbReference>
<evidence type="ECO:0000313" key="3">
    <source>
        <dbReference type="Proteomes" id="UP000178534"/>
    </source>
</evidence>
<dbReference type="Gene3D" id="2.60.120.200">
    <property type="match status" value="1"/>
</dbReference>
<feature type="domain" description="Fibronectin type-III" evidence="1">
    <location>
        <begin position="450"/>
        <end position="541"/>
    </location>
</feature>
<reference evidence="2 3" key="1">
    <citation type="journal article" date="2016" name="Nat. Commun.">
        <title>Thousands of microbial genomes shed light on interconnected biogeochemical processes in an aquifer system.</title>
        <authorList>
            <person name="Anantharaman K."/>
            <person name="Brown C.T."/>
            <person name="Hug L.A."/>
            <person name="Sharon I."/>
            <person name="Castelle C.J."/>
            <person name="Probst A.J."/>
            <person name="Thomas B.C."/>
            <person name="Singh A."/>
            <person name="Wilkins M.J."/>
            <person name="Karaoz U."/>
            <person name="Brodie E.L."/>
            <person name="Williams K.H."/>
            <person name="Hubbard S.S."/>
            <person name="Banfield J.F."/>
        </authorList>
    </citation>
    <scope>NUCLEOTIDE SEQUENCE [LARGE SCALE GENOMIC DNA]</scope>
</reference>
<dbReference type="SUPFAM" id="SSF49265">
    <property type="entry name" value="Fibronectin type III"/>
    <property type="match status" value="1"/>
</dbReference>
<dbReference type="InterPro" id="IPR003961">
    <property type="entry name" value="FN3_dom"/>
</dbReference>
<dbReference type="EMBL" id="MHLP01000029">
    <property type="protein sequence ID" value="OGZ12020.1"/>
    <property type="molecule type" value="Genomic_DNA"/>
</dbReference>
<evidence type="ECO:0000259" key="1">
    <source>
        <dbReference type="PROSITE" id="PS50853"/>
    </source>
</evidence>
<dbReference type="InterPro" id="IPR013320">
    <property type="entry name" value="ConA-like_dom_sf"/>
</dbReference>